<dbReference type="GO" id="GO:0008270">
    <property type="term" value="F:zinc ion binding"/>
    <property type="evidence" value="ECO:0007669"/>
    <property type="project" value="UniProtKB-KW"/>
</dbReference>
<dbReference type="OrthoDB" id="6771235at2759"/>
<dbReference type="EMBL" id="CAKOFQ010006678">
    <property type="protein sequence ID" value="CAH1958585.1"/>
    <property type="molecule type" value="Genomic_DNA"/>
</dbReference>
<comment type="caution">
    <text evidence="3">The sequence shown here is derived from an EMBL/GenBank/DDBJ whole genome shotgun (WGS) entry which is preliminary data.</text>
</comment>
<dbReference type="GO" id="GO:0003676">
    <property type="term" value="F:nucleic acid binding"/>
    <property type="evidence" value="ECO:0007669"/>
    <property type="project" value="InterPro"/>
</dbReference>
<keyword evidence="1" id="KW-0863">Zinc-finger</keyword>
<evidence type="ECO:0000256" key="1">
    <source>
        <dbReference type="PROSITE-ProRule" id="PRU00047"/>
    </source>
</evidence>
<dbReference type="InterPro" id="IPR001878">
    <property type="entry name" value="Znf_CCHC"/>
</dbReference>
<name>A0A9P0JPN2_ACAOB</name>
<sequence>MSSKITTISRAGLNRTKVGLRNFEDANDLVCSDALKSENLKAYIPSNLLIRKGLIKGVDTYFTEEYMDDNITSKISVLDVKRLKRRINNNGVQEFVAKQMAVVTFDGNLLPNEISINSVLFQVEPFVQRVIQCYKCLRFGHVSGQCRSTHTRCVVYCQIKEEGHNCDDSNTYCLYCKNSNHRSTSKDCPPFQTQQKIKKKLWHCLT</sequence>
<gene>
    <name evidence="3" type="ORF">ACAOBT_LOCUS2727</name>
</gene>
<keyword evidence="4" id="KW-1185">Reference proteome</keyword>
<evidence type="ECO:0000313" key="4">
    <source>
        <dbReference type="Proteomes" id="UP001152888"/>
    </source>
</evidence>
<feature type="domain" description="CCHC-type" evidence="2">
    <location>
        <begin position="133"/>
        <end position="148"/>
    </location>
</feature>
<dbReference type="AlphaFoldDB" id="A0A9P0JPN2"/>
<dbReference type="Proteomes" id="UP001152888">
    <property type="component" value="Unassembled WGS sequence"/>
</dbReference>
<accession>A0A9P0JPN2</accession>
<evidence type="ECO:0000259" key="2">
    <source>
        <dbReference type="PROSITE" id="PS50158"/>
    </source>
</evidence>
<keyword evidence="1" id="KW-0862">Zinc</keyword>
<keyword evidence="1" id="KW-0479">Metal-binding</keyword>
<reference evidence="3" key="1">
    <citation type="submission" date="2022-03" db="EMBL/GenBank/DDBJ databases">
        <authorList>
            <person name="Sayadi A."/>
        </authorList>
    </citation>
    <scope>NUCLEOTIDE SEQUENCE</scope>
</reference>
<organism evidence="3 4">
    <name type="scientific">Acanthoscelides obtectus</name>
    <name type="common">Bean weevil</name>
    <name type="synonym">Bruchus obtectus</name>
    <dbReference type="NCBI Taxonomy" id="200917"/>
    <lineage>
        <taxon>Eukaryota</taxon>
        <taxon>Metazoa</taxon>
        <taxon>Ecdysozoa</taxon>
        <taxon>Arthropoda</taxon>
        <taxon>Hexapoda</taxon>
        <taxon>Insecta</taxon>
        <taxon>Pterygota</taxon>
        <taxon>Neoptera</taxon>
        <taxon>Endopterygota</taxon>
        <taxon>Coleoptera</taxon>
        <taxon>Polyphaga</taxon>
        <taxon>Cucujiformia</taxon>
        <taxon>Chrysomeloidea</taxon>
        <taxon>Chrysomelidae</taxon>
        <taxon>Bruchinae</taxon>
        <taxon>Bruchini</taxon>
        <taxon>Acanthoscelides</taxon>
    </lineage>
</organism>
<evidence type="ECO:0000313" key="3">
    <source>
        <dbReference type="EMBL" id="CAH1958585.1"/>
    </source>
</evidence>
<protein>
    <recommendedName>
        <fullName evidence="2">CCHC-type domain-containing protein</fullName>
    </recommendedName>
</protein>
<dbReference type="PROSITE" id="PS50158">
    <property type="entry name" value="ZF_CCHC"/>
    <property type="match status" value="1"/>
</dbReference>
<proteinExistence type="predicted"/>